<dbReference type="EMBL" id="ML996102">
    <property type="protein sequence ID" value="KAF2739928.1"/>
    <property type="molecule type" value="Genomic_DNA"/>
</dbReference>
<evidence type="ECO:0000313" key="1">
    <source>
        <dbReference type="EMBL" id="KAF2739928.1"/>
    </source>
</evidence>
<sequence length="116" mass="13019">MDFSKQCLERKALRDEIASQARIVSGAKYPQGHDYDTVIGREFRNGQKHVVRVVVYIEKDSFAKHKVLLASPDYFADDVLGALVDVLEQLHSMLARQIKLKADGDTSLATQDSNRA</sequence>
<keyword evidence="2" id="KW-1185">Reference proteome</keyword>
<gene>
    <name evidence="1" type="ORF">EJ04DRAFT_519165</name>
</gene>
<protein>
    <submittedName>
        <fullName evidence="1">Uncharacterized protein</fullName>
    </submittedName>
</protein>
<reference evidence="1" key="1">
    <citation type="journal article" date="2020" name="Stud. Mycol.">
        <title>101 Dothideomycetes genomes: a test case for predicting lifestyles and emergence of pathogens.</title>
        <authorList>
            <person name="Haridas S."/>
            <person name="Albert R."/>
            <person name="Binder M."/>
            <person name="Bloem J."/>
            <person name="Labutti K."/>
            <person name="Salamov A."/>
            <person name="Andreopoulos B."/>
            <person name="Baker S."/>
            <person name="Barry K."/>
            <person name="Bills G."/>
            <person name="Bluhm B."/>
            <person name="Cannon C."/>
            <person name="Castanera R."/>
            <person name="Culley D."/>
            <person name="Daum C."/>
            <person name="Ezra D."/>
            <person name="Gonzalez J."/>
            <person name="Henrissat B."/>
            <person name="Kuo A."/>
            <person name="Liang C."/>
            <person name="Lipzen A."/>
            <person name="Lutzoni F."/>
            <person name="Magnuson J."/>
            <person name="Mondo S."/>
            <person name="Nolan M."/>
            <person name="Ohm R."/>
            <person name="Pangilinan J."/>
            <person name="Park H.-J."/>
            <person name="Ramirez L."/>
            <person name="Alfaro M."/>
            <person name="Sun H."/>
            <person name="Tritt A."/>
            <person name="Yoshinaga Y."/>
            <person name="Zwiers L.-H."/>
            <person name="Turgeon B."/>
            <person name="Goodwin S."/>
            <person name="Spatafora J."/>
            <person name="Crous P."/>
            <person name="Grigoriev I."/>
        </authorList>
    </citation>
    <scope>NUCLEOTIDE SEQUENCE</scope>
    <source>
        <strain evidence="1">CBS 125425</strain>
    </source>
</reference>
<accession>A0A9P4RAK6</accession>
<comment type="caution">
    <text evidence="1">The sequence shown here is derived from an EMBL/GenBank/DDBJ whole genome shotgun (WGS) entry which is preliminary data.</text>
</comment>
<evidence type="ECO:0000313" key="2">
    <source>
        <dbReference type="Proteomes" id="UP000799444"/>
    </source>
</evidence>
<dbReference type="Proteomes" id="UP000799444">
    <property type="component" value="Unassembled WGS sequence"/>
</dbReference>
<proteinExistence type="predicted"/>
<dbReference type="AlphaFoldDB" id="A0A9P4RAK6"/>
<name>A0A9P4RAK6_9PLEO</name>
<organism evidence="1 2">
    <name type="scientific">Polyplosphaeria fusca</name>
    <dbReference type="NCBI Taxonomy" id="682080"/>
    <lineage>
        <taxon>Eukaryota</taxon>
        <taxon>Fungi</taxon>
        <taxon>Dikarya</taxon>
        <taxon>Ascomycota</taxon>
        <taxon>Pezizomycotina</taxon>
        <taxon>Dothideomycetes</taxon>
        <taxon>Pleosporomycetidae</taxon>
        <taxon>Pleosporales</taxon>
        <taxon>Tetraplosphaeriaceae</taxon>
        <taxon>Polyplosphaeria</taxon>
    </lineage>
</organism>